<evidence type="ECO:0000256" key="1">
    <source>
        <dbReference type="ARBA" id="ARBA00004141"/>
    </source>
</evidence>
<dbReference type="PANTHER" id="PTHR11819">
    <property type="entry name" value="SOLUTE CARRIER FAMILY 5"/>
    <property type="match status" value="1"/>
</dbReference>
<dbReference type="Pfam" id="PF00474">
    <property type="entry name" value="SSF"/>
    <property type="match status" value="1"/>
</dbReference>
<evidence type="ECO:0000256" key="3">
    <source>
        <dbReference type="ARBA" id="ARBA00022692"/>
    </source>
</evidence>
<keyword evidence="4 7" id="KW-1133">Transmembrane helix</keyword>
<sequence>MTEVLAWEDYLTIVLYFAVVLAVGLWSTFTQNRGTTLGYFLAGRNMLWFPVGASVYSSNVGAIMFVGLAGTAAASGIAVTIYEWHAVFIIISLGWIFVPVYIASGSFTIPEYLKMRFGGKRIRVLTSVMLLGEIYCGVVFMQLILGWNIYISVCAILTVVAIYTVIGGLRAVIFTDTLQTFVMIAGAITVGGLEALEAKYMHAATNYTLANQSFYACGMPREDSFHIFRHPVTGDIPWTGSTFGLTVLALFVWCQDQLIVQRCLAAKNITHAKGGTLFAASLKFLSLPMFVLPGMVSRVLFTDEVACASPEHCESVCQSSTGCTNTAYPLLILRILPIGMRGLMLAALMAGMMSTLTSVFNSSSSIITLDLWTQFRKHASQSELMIVGRVTVFAMIIISILWLPILQAQQGGVLWFYLAAIVAYLAVPWCVAFILGISRMGMDLVATPPTCGSGEPDMRLDLSSKVDFLHFTIINTIICTIVMVIISLFTRARSEKQLRRLTWWTRHDIDDPELSDDETEPEDDNSPKDRHLEIETGLEPIELSVASRCTHAFYDWICGVNSNKSDGPSAEERTAIRARMTSIKESPRAKCLLNVGACVLMTAITFLFGYFA</sequence>
<organism evidence="8 9">
    <name type="scientific">Mya arenaria</name>
    <name type="common">Soft-shell clam</name>
    <dbReference type="NCBI Taxonomy" id="6604"/>
    <lineage>
        <taxon>Eukaryota</taxon>
        <taxon>Metazoa</taxon>
        <taxon>Spiralia</taxon>
        <taxon>Lophotrochozoa</taxon>
        <taxon>Mollusca</taxon>
        <taxon>Bivalvia</taxon>
        <taxon>Autobranchia</taxon>
        <taxon>Heteroconchia</taxon>
        <taxon>Euheterodonta</taxon>
        <taxon>Imparidentia</taxon>
        <taxon>Neoheterodontei</taxon>
        <taxon>Myida</taxon>
        <taxon>Myoidea</taxon>
        <taxon>Myidae</taxon>
        <taxon>Mya</taxon>
    </lineage>
</organism>
<evidence type="ECO:0000256" key="6">
    <source>
        <dbReference type="RuleBase" id="RU362091"/>
    </source>
</evidence>
<dbReference type="InterPro" id="IPR001734">
    <property type="entry name" value="Na/solute_symporter"/>
</dbReference>
<evidence type="ECO:0000313" key="9">
    <source>
        <dbReference type="Proteomes" id="UP001164746"/>
    </source>
</evidence>
<proteinExistence type="inferred from homology"/>
<accession>A0ABY7DQL4</accession>
<gene>
    <name evidence="8" type="ORF">MAR_023561</name>
</gene>
<dbReference type="Proteomes" id="UP001164746">
    <property type="component" value="Chromosome 3"/>
</dbReference>
<keyword evidence="3 7" id="KW-0812">Transmembrane</keyword>
<dbReference type="PROSITE" id="PS50283">
    <property type="entry name" value="NA_SOLUT_SYMP_3"/>
    <property type="match status" value="1"/>
</dbReference>
<comment type="subcellular location">
    <subcellularLocation>
        <location evidence="1">Membrane</location>
        <topology evidence="1">Multi-pass membrane protein</topology>
    </subcellularLocation>
</comment>
<evidence type="ECO:0000256" key="7">
    <source>
        <dbReference type="SAM" id="Phobius"/>
    </source>
</evidence>
<keyword evidence="9" id="KW-1185">Reference proteome</keyword>
<evidence type="ECO:0000313" key="8">
    <source>
        <dbReference type="EMBL" id="WAQ99188.1"/>
    </source>
</evidence>
<dbReference type="InterPro" id="IPR038377">
    <property type="entry name" value="Na/Glc_symporter_sf"/>
</dbReference>
<protein>
    <submittedName>
        <fullName evidence="8">SC5AB-like protein</fullName>
    </submittedName>
</protein>
<feature type="transmembrane region" description="Helical" evidence="7">
    <location>
        <begin position="6"/>
        <end position="26"/>
    </location>
</feature>
<feature type="transmembrane region" description="Helical" evidence="7">
    <location>
        <begin position="591"/>
        <end position="611"/>
    </location>
</feature>
<feature type="transmembrane region" description="Helical" evidence="7">
    <location>
        <begin position="415"/>
        <end position="437"/>
    </location>
</feature>
<dbReference type="PANTHER" id="PTHR11819:SF195">
    <property type="entry name" value="SODIUM_GLUCOSE COTRANSPORTER 4"/>
    <property type="match status" value="1"/>
</dbReference>
<feature type="transmembrane region" description="Helical" evidence="7">
    <location>
        <begin position="468"/>
        <end position="490"/>
    </location>
</feature>
<feature type="transmembrane region" description="Helical" evidence="7">
    <location>
        <begin position="384"/>
        <end position="403"/>
    </location>
</feature>
<dbReference type="NCBIfam" id="TIGR00813">
    <property type="entry name" value="sss"/>
    <property type="match status" value="1"/>
</dbReference>
<evidence type="ECO:0000256" key="5">
    <source>
        <dbReference type="ARBA" id="ARBA00023136"/>
    </source>
</evidence>
<comment type="similarity">
    <text evidence="2 6">Belongs to the sodium:solute symporter (SSF) (TC 2.A.21) family.</text>
</comment>
<feature type="transmembrane region" description="Helical" evidence="7">
    <location>
        <begin position="124"/>
        <end position="143"/>
    </location>
</feature>
<feature type="transmembrane region" description="Helical" evidence="7">
    <location>
        <begin position="84"/>
        <end position="103"/>
    </location>
</feature>
<reference evidence="8" key="1">
    <citation type="submission" date="2022-11" db="EMBL/GenBank/DDBJ databases">
        <title>Centuries of genome instability and evolution in soft-shell clam transmissible cancer (bioRxiv).</title>
        <authorList>
            <person name="Hart S.F.M."/>
            <person name="Yonemitsu M.A."/>
            <person name="Giersch R.M."/>
            <person name="Beal B.F."/>
            <person name="Arriagada G."/>
            <person name="Davis B.W."/>
            <person name="Ostrander E.A."/>
            <person name="Goff S.P."/>
            <person name="Metzger M.J."/>
        </authorList>
    </citation>
    <scope>NUCLEOTIDE SEQUENCE</scope>
    <source>
        <strain evidence="8">MELC-2E11</strain>
        <tissue evidence="8">Siphon/mantle</tissue>
    </source>
</reference>
<dbReference type="EMBL" id="CP111014">
    <property type="protein sequence ID" value="WAQ99188.1"/>
    <property type="molecule type" value="Genomic_DNA"/>
</dbReference>
<evidence type="ECO:0000256" key="2">
    <source>
        <dbReference type="ARBA" id="ARBA00006434"/>
    </source>
</evidence>
<name>A0ABY7DQL4_MYAAR</name>
<dbReference type="Gene3D" id="1.20.1730.10">
    <property type="entry name" value="Sodium/glucose cotransporter"/>
    <property type="match status" value="1"/>
</dbReference>
<feature type="transmembrane region" description="Helical" evidence="7">
    <location>
        <begin position="149"/>
        <end position="173"/>
    </location>
</feature>
<feature type="transmembrane region" description="Helical" evidence="7">
    <location>
        <begin position="47"/>
        <end position="78"/>
    </location>
</feature>
<keyword evidence="5 7" id="KW-0472">Membrane</keyword>
<evidence type="ECO:0000256" key="4">
    <source>
        <dbReference type="ARBA" id="ARBA00022989"/>
    </source>
</evidence>